<name>B7KGB6_GLOC7</name>
<reference evidence="2" key="1">
    <citation type="journal article" date="2011" name="MBio">
        <title>Novel metabolic attributes of the genus Cyanothece, comprising a group of unicellular nitrogen-fixing Cyanobacteria.</title>
        <authorList>
            <person name="Bandyopadhyay A."/>
            <person name="Elvitigala T."/>
            <person name="Welsh E."/>
            <person name="Stockel J."/>
            <person name="Liberton M."/>
            <person name="Min H."/>
            <person name="Sherman L.A."/>
            <person name="Pakrasi H.B."/>
        </authorList>
    </citation>
    <scope>NUCLEOTIDE SEQUENCE [LARGE SCALE GENOMIC DNA]</scope>
    <source>
        <strain evidence="2">PCC 7424</strain>
    </source>
</reference>
<dbReference type="AlphaFoldDB" id="B7KGB6"/>
<keyword evidence="2" id="KW-1185">Reference proteome</keyword>
<proteinExistence type="predicted"/>
<dbReference type="Proteomes" id="UP000002384">
    <property type="component" value="Chromosome"/>
</dbReference>
<gene>
    <name evidence="1" type="ordered locus">PCC7424_2162</name>
</gene>
<dbReference type="HOGENOM" id="CLU_1353512_0_0_3"/>
<evidence type="ECO:0000313" key="1">
    <source>
        <dbReference type="EMBL" id="ACK70587.1"/>
    </source>
</evidence>
<sequence length="195" mass="23010">MTYTTQQLIDILEQEMRATWRGERILLSSNNQIINPVVAKAIDMQKVNKVFAYQDFRRQIHEYQREHQVSGIIWRVCKFGDKSIRFPELHNQLIAVPGDKEILMSAKESVLSFWHEMTHQMNYWLVIHRRRQITPDSLEELIQQAEWAEIDAAQTELYLGLCWGNPQEYQYQWAKPNSGCHRIIAAINEPSTIKV</sequence>
<dbReference type="EMBL" id="CP001291">
    <property type="protein sequence ID" value="ACK70587.1"/>
    <property type="molecule type" value="Genomic_DNA"/>
</dbReference>
<evidence type="ECO:0000313" key="2">
    <source>
        <dbReference type="Proteomes" id="UP000002384"/>
    </source>
</evidence>
<dbReference type="OrthoDB" id="483169at2"/>
<dbReference type="eggNOG" id="ENOG502Z8TC">
    <property type="taxonomic scope" value="Bacteria"/>
</dbReference>
<dbReference type="RefSeq" id="WP_015954193.1">
    <property type="nucleotide sequence ID" value="NC_011729.1"/>
</dbReference>
<organism evidence="1 2">
    <name type="scientific">Gloeothece citriformis (strain PCC 7424)</name>
    <name type="common">Cyanothece sp. (strain PCC 7424)</name>
    <dbReference type="NCBI Taxonomy" id="65393"/>
    <lineage>
        <taxon>Bacteria</taxon>
        <taxon>Bacillati</taxon>
        <taxon>Cyanobacteriota</taxon>
        <taxon>Cyanophyceae</taxon>
        <taxon>Oscillatoriophycideae</taxon>
        <taxon>Chroococcales</taxon>
        <taxon>Aphanothecaceae</taxon>
        <taxon>Gloeothece</taxon>
        <taxon>Gloeothece citriformis</taxon>
    </lineage>
</organism>
<protein>
    <submittedName>
        <fullName evidence="1">Uncharacterized protein</fullName>
    </submittedName>
</protein>
<dbReference type="STRING" id="65393.PCC7424_2162"/>
<dbReference type="KEGG" id="cyc:PCC7424_2162"/>
<accession>B7KGB6</accession>